<sequence length="81" mass="9096">MTRGEASSVVRREAHGGRVPSDADGLNAAERQELDLLAFGASRTKDRRRDRADAIREIAEFQLDRLVDEFNGGPTTNRRDR</sequence>
<evidence type="ECO:0000313" key="2">
    <source>
        <dbReference type="EMBL" id="MDO7881784.1"/>
    </source>
</evidence>
<name>A0ABT9BMG1_9MICO</name>
<dbReference type="EMBL" id="JAUQUB010000001">
    <property type="protein sequence ID" value="MDO7881784.1"/>
    <property type="molecule type" value="Genomic_DNA"/>
</dbReference>
<protein>
    <submittedName>
        <fullName evidence="2">Uncharacterized protein</fullName>
    </submittedName>
</protein>
<reference evidence="2 3" key="1">
    <citation type="submission" date="2023-07" db="EMBL/GenBank/DDBJ databases">
        <title>Protaetiibacter sp. nov WY-16 isolated from soil.</title>
        <authorList>
            <person name="Liu B."/>
            <person name="Wan Y."/>
        </authorList>
    </citation>
    <scope>NUCLEOTIDE SEQUENCE [LARGE SCALE GENOMIC DNA]</scope>
    <source>
        <strain evidence="2 3">WY-16</strain>
    </source>
</reference>
<evidence type="ECO:0000256" key="1">
    <source>
        <dbReference type="SAM" id="MobiDB-lite"/>
    </source>
</evidence>
<comment type="caution">
    <text evidence="2">The sequence shown here is derived from an EMBL/GenBank/DDBJ whole genome shotgun (WGS) entry which is preliminary data.</text>
</comment>
<organism evidence="2 3">
    <name type="scientific">Antiquaquibacter soli</name>
    <dbReference type="NCBI Taxonomy" id="3064523"/>
    <lineage>
        <taxon>Bacteria</taxon>
        <taxon>Bacillati</taxon>
        <taxon>Actinomycetota</taxon>
        <taxon>Actinomycetes</taxon>
        <taxon>Micrococcales</taxon>
        <taxon>Microbacteriaceae</taxon>
        <taxon>Antiquaquibacter</taxon>
    </lineage>
</organism>
<proteinExistence type="predicted"/>
<keyword evidence="3" id="KW-1185">Reference proteome</keyword>
<gene>
    <name evidence="2" type="ORF">Q5716_06035</name>
</gene>
<accession>A0ABT9BMG1</accession>
<dbReference type="Proteomes" id="UP001241072">
    <property type="component" value="Unassembled WGS sequence"/>
</dbReference>
<evidence type="ECO:0000313" key="3">
    <source>
        <dbReference type="Proteomes" id="UP001241072"/>
    </source>
</evidence>
<dbReference type="RefSeq" id="WP_305002183.1">
    <property type="nucleotide sequence ID" value="NZ_JAUQUB010000001.1"/>
</dbReference>
<feature type="region of interest" description="Disordered" evidence="1">
    <location>
        <begin position="1"/>
        <end position="27"/>
    </location>
</feature>